<evidence type="ECO:0000256" key="3">
    <source>
        <dbReference type="ARBA" id="ARBA00008982"/>
    </source>
</evidence>
<dbReference type="GO" id="GO:0006096">
    <property type="term" value="P:glycolytic process"/>
    <property type="evidence" value="ECO:0007669"/>
    <property type="project" value="UniProtKB-UniRule"/>
</dbReference>
<dbReference type="Pfam" id="PF00162">
    <property type="entry name" value="PGK"/>
    <property type="match status" value="1"/>
</dbReference>
<keyword evidence="9 11" id="KW-0418">Kinase</keyword>
<feature type="binding site" evidence="11 13">
    <location>
        <begin position="334"/>
        <end position="337"/>
    </location>
    <ligand>
        <name>ATP</name>
        <dbReference type="ChEBI" id="CHEBI:30616"/>
    </ligand>
</feature>
<evidence type="ECO:0000256" key="11">
    <source>
        <dbReference type="HAMAP-Rule" id="MF_00145"/>
    </source>
</evidence>
<comment type="similarity">
    <text evidence="3 11 14">Belongs to the phosphoglycerate kinase family.</text>
</comment>
<dbReference type="GO" id="GO:0043531">
    <property type="term" value="F:ADP binding"/>
    <property type="evidence" value="ECO:0007669"/>
    <property type="project" value="TreeGrafter"/>
</dbReference>
<evidence type="ECO:0000256" key="7">
    <source>
        <dbReference type="ARBA" id="ARBA00022679"/>
    </source>
</evidence>
<accession>A0A1V5MG33</accession>
<feature type="binding site" evidence="11 13">
    <location>
        <position position="308"/>
    </location>
    <ligand>
        <name>ATP</name>
        <dbReference type="ChEBI" id="CHEBI:30616"/>
    </ligand>
</feature>
<keyword evidence="8 11" id="KW-0547">Nucleotide-binding</keyword>
<dbReference type="PANTHER" id="PTHR11406:SF23">
    <property type="entry name" value="PHOSPHOGLYCERATE KINASE 1, CHLOROPLASTIC-RELATED"/>
    <property type="match status" value="1"/>
</dbReference>
<dbReference type="FunFam" id="3.40.50.1260:FF:000003">
    <property type="entry name" value="Phosphoglycerate kinase"/>
    <property type="match status" value="1"/>
</dbReference>
<dbReference type="FunFam" id="3.40.50.1260:FF:000006">
    <property type="entry name" value="Phosphoglycerate kinase"/>
    <property type="match status" value="1"/>
</dbReference>
<evidence type="ECO:0000256" key="10">
    <source>
        <dbReference type="ARBA" id="ARBA00022840"/>
    </source>
</evidence>
<feature type="binding site" evidence="11">
    <location>
        <position position="19"/>
    </location>
    <ligand>
        <name>substrate</name>
    </ligand>
</feature>
<dbReference type="HAMAP" id="MF_00145">
    <property type="entry name" value="Phosphoglyc_kinase"/>
    <property type="match status" value="1"/>
</dbReference>
<evidence type="ECO:0000256" key="1">
    <source>
        <dbReference type="ARBA" id="ARBA00000642"/>
    </source>
</evidence>
<evidence type="ECO:0000256" key="12">
    <source>
        <dbReference type="PIRSR" id="PIRSR000724-1"/>
    </source>
</evidence>
<dbReference type="EC" id="2.7.2.3" evidence="5 11"/>
<gene>
    <name evidence="11 15" type="primary">pgk</name>
    <name evidence="15" type="ORF">BWY73_00914</name>
</gene>
<dbReference type="Proteomes" id="UP000485484">
    <property type="component" value="Unassembled WGS sequence"/>
</dbReference>
<dbReference type="CDD" id="cd00318">
    <property type="entry name" value="Phosphoglycerate_kinase"/>
    <property type="match status" value="1"/>
</dbReference>
<comment type="caution">
    <text evidence="15">The sequence shown here is derived from an EMBL/GenBank/DDBJ whole genome shotgun (WGS) entry which is preliminary data.</text>
</comment>
<evidence type="ECO:0000256" key="2">
    <source>
        <dbReference type="ARBA" id="ARBA00004838"/>
    </source>
</evidence>
<feature type="binding site" evidence="11 12">
    <location>
        <begin position="42"/>
        <end position="45"/>
    </location>
    <ligand>
        <name>substrate</name>
    </ligand>
</feature>
<feature type="binding site" evidence="11">
    <location>
        <position position="101"/>
    </location>
    <ligand>
        <name>substrate</name>
    </ligand>
</feature>
<dbReference type="PIRSF" id="PIRSF000724">
    <property type="entry name" value="Pgk"/>
    <property type="match status" value="1"/>
</dbReference>
<comment type="subcellular location">
    <subcellularLocation>
        <location evidence="11">Cytoplasm</location>
    </subcellularLocation>
</comment>
<feature type="binding site" evidence="12">
    <location>
        <position position="134"/>
    </location>
    <ligand>
        <name>(2R)-3-phosphoglycerate</name>
        <dbReference type="ChEBI" id="CHEBI:58272"/>
    </ligand>
</feature>
<proteinExistence type="inferred from homology"/>
<dbReference type="AlphaFoldDB" id="A0A1V5MG33"/>
<evidence type="ECO:0000256" key="6">
    <source>
        <dbReference type="ARBA" id="ARBA00016471"/>
    </source>
</evidence>
<feature type="binding site" evidence="12">
    <location>
        <position position="19"/>
    </location>
    <ligand>
        <name>(2R)-3-phosphoglycerate</name>
        <dbReference type="ChEBI" id="CHEBI:58272"/>
    </ligand>
</feature>
<reference evidence="15" key="1">
    <citation type="submission" date="2017-02" db="EMBL/GenBank/DDBJ databases">
        <title>Delving into the versatile metabolic prowess of the omnipresent phylum Bacteroidetes.</title>
        <authorList>
            <person name="Nobu M.K."/>
            <person name="Mei R."/>
            <person name="Narihiro T."/>
            <person name="Kuroda K."/>
            <person name="Liu W.-T."/>
        </authorList>
    </citation>
    <scope>NUCLEOTIDE SEQUENCE</scope>
    <source>
        <strain evidence="15">ADurb.Bin417</strain>
    </source>
</reference>
<keyword evidence="10 11" id="KW-0067">ATP-binding</keyword>
<sequence length="378" mass="40801">MRVDFNVPMKSGQITDDTRISASLPTIRYLLDQGGRLVLASHLGRPKGKRSAELSLAPAAERLTRLLGRPVGFVGDCVGPEVEAKTSALQDGQALLLENLRFYPEEEANDADFARRLAAGAEIYVNDAFGTSHRAHASTYGVPEILKPAVAGYLLEKEIKNLGRLLENPEKPFLLILGGAKVSDKLGIIKNLLARVDMVILGGGMAYTFVKAKNWTVGNSLVEEDMVPTAKEILRLTRELHLYDFHTPLDHVIADRVAADAQHLTTERGTIPQNWTGVDIGPQAIEEYEDCIRRARTIFWNGPLGVFELEPFAAGTMAIARAVAASDAFTVIGGGDTIAAVNKAGVADRISHISTGGGASLEFLEGQELPGIAILDRK</sequence>
<evidence type="ECO:0000256" key="13">
    <source>
        <dbReference type="PIRSR" id="PIRSR000724-2"/>
    </source>
</evidence>
<dbReference type="SUPFAM" id="SSF53748">
    <property type="entry name" value="Phosphoglycerate kinase"/>
    <property type="match status" value="1"/>
</dbReference>
<evidence type="ECO:0000256" key="9">
    <source>
        <dbReference type="ARBA" id="ARBA00022777"/>
    </source>
</evidence>
<comment type="subunit">
    <text evidence="4 11">Monomer.</text>
</comment>
<keyword evidence="7 11" id="KW-0808">Transferase</keyword>
<keyword evidence="11" id="KW-0963">Cytoplasm</keyword>
<evidence type="ECO:0000256" key="8">
    <source>
        <dbReference type="ARBA" id="ARBA00022741"/>
    </source>
</evidence>
<dbReference type="PRINTS" id="PR00477">
    <property type="entry name" value="PHGLYCKINASE"/>
</dbReference>
<comment type="catalytic activity">
    <reaction evidence="1 11 14">
        <text>(2R)-3-phosphoglycerate + ATP = (2R)-3-phospho-glyceroyl phosphate + ADP</text>
        <dbReference type="Rhea" id="RHEA:14801"/>
        <dbReference type="ChEBI" id="CHEBI:30616"/>
        <dbReference type="ChEBI" id="CHEBI:57604"/>
        <dbReference type="ChEBI" id="CHEBI:58272"/>
        <dbReference type="ChEBI" id="CHEBI:456216"/>
        <dbReference type="EC" id="2.7.2.3"/>
    </reaction>
</comment>
<dbReference type="GO" id="GO:0004618">
    <property type="term" value="F:phosphoglycerate kinase activity"/>
    <property type="evidence" value="ECO:0007669"/>
    <property type="project" value="UniProtKB-UniRule"/>
</dbReference>
<dbReference type="Gene3D" id="3.40.50.1260">
    <property type="entry name" value="Phosphoglycerate kinase, N-terminal domain"/>
    <property type="match status" value="2"/>
</dbReference>
<dbReference type="EMBL" id="MWAK01000125">
    <property type="protein sequence ID" value="OPZ92159.1"/>
    <property type="molecule type" value="Genomic_DNA"/>
</dbReference>
<feature type="binding site" evidence="11 13">
    <location>
        <position position="185"/>
    </location>
    <ligand>
        <name>ATP</name>
        <dbReference type="ChEBI" id="CHEBI:30616"/>
    </ligand>
</feature>
<dbReference type="InterPro" id="IPR001576">
    <property type="entry name" value="Phosphoglycerate_kinase"/>
</dbReference>
<evidence type="ECO:0000256" key="14">
    <source>
        <dbReference type="RuleBase" id="RU000532"/>
    </source>
</evidence>
<protein>
    <recommendedName>
        <fullName evidence="6 11">Phosphoglycerate kinase</fullName>
        <ecNumber evidence="5 11">2.7.2.3</ecNumber>
    </recommendedName>
</protein>
<dbReference type="GO" id="GO:0005829">
    <property type="term" value="C:cytosol"/>
    <property type="evidence" value="ECO:0007669"/>
    <property type="project" value="UniProtKB-ARBA"/>
</dbReference>
<dbReference type="UniPathway" id="UPA00109">
    <property type="reaction ID" value="UER00185"/>
</dbReference>
<comment type="pathway">
    <text evidence="2 11">Carbohydrate degradation; glycolysis; pyruvate from D-glyceraldehyde 3-phosphate: step 2/5.</text>
</comment>
<feature type="binding site" evidence="12">
    <location>
        <position position="101"/>
    </location>
    <ligand>
        <name>(2R)-3-phosphoglycerate</name>
        <dbReference type="ChEBI" id="CHEBI:58272"/>
    </ligand>
</feature>
<organism evidence="15">
    <name type="scientific">candidate division TA06 bacterium ADurb.Bin417</name>
    <dbReference type="NCBI Taxonomy" id="1852828"/>
    <lineage>
        <taxon>Bacteria</taxon>
        <taxon>Bacteria division TA06</taxon>
    </lineage>
</organism>
<evidence type="ECO:0000313" key="15">
    <source>
        <dbReference type="EMBL" id="OPZ92159.1"/>
    </source>
</evidence>
<dbReference type="InterPro" id="IPR036043">
    <property type="entry name" value="Phosphoglycerate_kinase_sf"/>
</dbReference>
<keyword evidence="11" id="KW-0324">Glycolysis</keyword>
<dbReference type="GO" id="GO:0006094">
    <property type="term" value="P:gluconeogenesis"/>
    <property type="evidence" value="ECO:0007669"/>
    <property type="project" value="TreeGrafter"/>
</dbReference>
<dbReference type="PANTHER" id="PTHR11406">
    <property type="entry name" value="PHOSPHOGLYCERATE KINASE"/>
    <property type="match status" value="1"/>
</dbReference>
<evidence type="ECO:0000256" key="4">
    <source>
        <dbReference type="ARBA" id="ARBA00011245"/>
    </source>
</evidence>
<evidence type="ECO:0000256" key="5">
    <source>
        <dbReference type="ARBA" id="ARBA00013061"/>
    </source>
</evidence>
<feature type="binding site" evidence="11">
    <location>
        <position position="134"/>
    </location>
    <ligand>
        <name>substrate</name>
    </ligand>
</feature>
<name>A0A1V5MG33_UNCT6</name>
<dbReference type="InterPro" id="IPR015824">
    <property type="entry name" value="Phosphoglycerate_kinase_N"/>
</dbReference>
<feature type="binding site" evidence="11 12">
    <location>
        <begin position="4"/>
        <end position="6"/>
    </location>
    <ligand>
        <name>substrate</name>
    </ligand>
</feature>
<dbReference type="GO" id="GO:0005524">
    <property type="term" value="F:ATP binding"/>
    <property type="evidence" value="ECO:0007669"/>
    <property type="project" value="UniProtKB-KW"/>
</dbReference>
<feature type="binding site" evidence="11">
    <location>
        <position position="277"/>
    </location>
    <ligand>
        <name>ATP</name>
        <dbReference type="ChEBI" id="CHEBI:30616"/>
    </ligand>
</feature>